<sequence length="83" mass="9426">MKQIQIGTYIKAVGGFVEFMNLVSSESAFRQKTPGSYILKMLCNIASDEWIPREITGTFQSDLPRRVSLKKKPLSHNVLRVPE</sequence>
<dbReference type="Proteomes" id="UP001168972">
    <property type="component" value="Unassembled WGS sequence"/>
</dbReference>
<protein>
    <submittedName>
        <fullName evidence="1">Uncharacterized protein</fullName>
    </submittedName>
</protein>
<gene>
    <name evidence="1" type="ORF">PV327_004627</name>
</gene>
<organism evidence="1 2">
    <name type="scientific">Microctonus hyperodae</name>
    <name type="common">Parasitoid wasp</name>
    <dbReference type="NCBI Taxonomy" id="165561"/>
    <lineage>
        <taxon>Eukaryota</taxon>
        <taxon>Metazoa</taxon>
        <taxon>Ecdysozoa</taxon>
        <taxon>Arthropoda</taxon>
        <taxon>Hexapoda</taxon>
        <taxon>Insecta</taxon>
        <taxon>Pterygota</taxon>
        <taxon>Neoptera</taxon>
        <taxon>Endopterygota</taxon>
        <taxon>Hymenoptera</taxon>
        <taxon>Apocrita</taxon>
        <taxon>Ichneumonoidea</taxon>
        <taxon>Braconidae</taxon>
        <taxon>Euphorinae</taxon>
        <taxon>Microctonus</taxon>
    </lineage>
</organism>
<dbReference type="EMBL" id="JAQQBR010001832">
    <property type="protein sequence ID" value="KAK0167198.1"/>
    <property type="molecule type" value="Genomic_DNA"/>
</dbReference>
<reference evidence="1" key="1">
    <citation type="journal article" date="2023" name="bioRxiv">
        <title>Scaffold-level genome assemblies of two parasitoid biocontrol wasps reveal the parthenogenesis mechanism and an associated novel virus.</title>
        <authorList>
            <person name="Inwood S."/>
            <person name="Skelly J."/>
            <person name="Guhlin J."/>
            <person name="Harrop T."/>
            <person name="Goldson S."/>
            <person name="Dearden P."/>
        </authorList>
    </citation>
    <scope>NUCLEOTIDE SEQUENCE</scope>
    <source>
        <strain evidence="1">Lincoln</strain>
        <tissue evidence="1">Whole body</tissue>
    </source>
</reference>
<dbReference type="AlphaFoldDB" id="A0AA39KMQ4"/>
<name>A0AA39KMQ4_MICHY</name>
<accession>A0AA39KMQ4</accession>
<proteinExistence type="predicted"/>
<keyword evidence="2" id="KW-1185">Reference proteome</keyword>
<reference evidence="1" key="2">
    <citation type="submission" date="2023-03" db="EMBL/GenBank/DDBJ databases">
        <authorList>
            <person name="Inwood S.N."/>
            <person name="Skelly J.G."/>
            <person name="Guhlin J."/>
            <person name="Harrop T.W.R."/>
            <person name="Goldson S.G."/>
            <person name="Dearden P.K."/>
        </authorList>
    </citation>
    <scope>NUCLEOTIDE SEQUENCE</scope>
    <source>
        <strain evidence="1">Lincoln</strain>
        <tissue evidence="1">Whole body</tissue>
    </source>
</reference>
<feature type="non-terminal residue" evidence="1">
    <location>
        <position position="83"/>
    </location>
</feature>
<evidence type="ECO:0000313" key="2">
    <source>
        <dbReference type="Proteomes" id="UP001168972"/>
    </source>
</evidence>
<comment type="caution">
    <text evidence="1">The sequence shown here is derived from an EMBL/GenBank/DDBJ whole genome shotgun (WGS) entry which is preliminary data.</text>
</comment>
<evidence type="ECO:0000313" key="1">
    <source>
        <dbReference type="EMBL" id="KAK0167198.1"/>
    </source>
</evidence>